<keyword evidence="4 5" id="KW-0472">Membrane</keyword>
<evidence type="ECO:0000256" key="4">
    <source>
        <dbReference type="ARBA" id="ARBA00023136"/>
    </source>
</evidence>
<gene>
    <name evidence="7" type="ORF">SAMN05421828_11669</name>
</gene>
<evidence type="ECO:0000313" key="7">
    <source>
        <dbReference type="EMBL" id="SIR13529.1"/>
    </source>
</evidence>
<comment type="caution">
    <text evidence="7">The sequence shown here is derived from an EMBL/GenBank/DDBJ whole genome shotgun (WGS) entry which is preliminary data.</text>
</comment>
<dbReference type="GO" id="GO:0005886">
    <property type="term" value="C:plasma membrane"/>
    <property type="evidence" value="ECO:0007669"/>
    <property type="project" value="InterPro"/>
</dbReference>
<name>A0A8G2FGX5_ACIRU</name>
<dbReference type="RefSeq" id="WP_051657567.1">
    <property type="nucleotide sequence ID" value="NZ_FTNE01000016.1"/>
</dbReference>
<evidence type="ECO:0000256" key="2">
    <source>
        <dbReference type="ARBA" id="ARBA00022692"/>
    </source>
</evidence>
<organism evidence="7 8">
    <name type="scientific">Acidiphilium rubrum</name>
    <dbReference type="NCBI Taxonomy" id="526"/>
    <lineage>
        <taxon>Bacteria</taxon>
        <taxon>Pseudomonadati</taxon>
        <taxon>Pseudomonadota</taxon>
        <taxon>Alphaproteobacteria</taxon>
        <taxon>Acetobacterales</taxon>
        <taxon>Acidocellaceae</taxon>
        <taxon>Acidiphilium</taxon>
    </lineage>
</organism>
<evidence type="ECO:0000313" key="8">
    <source>
        <dbReference type="Proteomes" id="UP000186308"/>
    </source>
</evidence>
<dbReference type="InterPro" id="IPR010445">
    <property type="entry name" value="LapA_dom"/>
</dbReference>
<keyword evidence="8" id="KW-1185">Reference proteome</keyword>
<keyword evidence="3 5" id="KW-1133">Transmembrane helix</keyword>
<reference evidence="7 8" key="1">
    <citation type="submission" date="2017-01" db="EMBL/GenBank/DDBJ databases">
        <authorList>
            <person name="Varghese N."/>
            <person name="Submissions S."/>
        </authorList>
    </citation>
    <scope>NUCLEOTIDE SEQUENCE [LARGE SCALE GENOMIC DNA]</scope>
    <source>
        <strain evidence="7 8">ATCC 35905</strain>
    </source>
</reference>
<proteinExistence type="predicted"/>
<evidence type="ECO:0000259" key="6">
    <source>
        <dbReference type="Pfam" id="PF06305"/>
    </source>
</evidence>
<dbReference type="EMBL" id="FTNE01000016">
    <property type="protein sequence ID" value="SIR13529.1"/>
    <property type="molecule type" value="Genomic_DNA"/>
</dbReference>
<evidence type="ECO:0000256" key="1">
    <source>
        <dbReference type="ARBA" id="ARBA00022475"/>
    </source>
</evidence>
<evidence type="ECO:0000256" key="3">
    <source>
        <dbReference type="ARBA" id="ARBA00022989"/>
    </source>
</evidence>
<accession>A0A8G2FGX5</accession>
<protein>
    <recommendedName>
        <fullName evidence="6">Lipopolysaccharide assembly protein A domain-containing protein</fullName>
    </recommendedName>
</protein>
<feature type="transmembrane region" description="Helical" evidence="5">
    <location>
        <begin position="31"/>
        <end position="51"/>
    </location>
</feature>
<dbReference type="Pfam" id="PF06305">
    <property type="entry name" value="LapA_dom"/>
    <property type="match status" value="1"/>
</dbReference>
<evidence type="ECO:0000256" key="5">
    <source>
        <dbReference type="SAM" id="Phobius"/>
    </source>
</evidence>
<sequence length="94" mass="10004">MLLVLVVFLLSNRSAALIDFWPFGTLGAAPIGAIVLVAFALGVLIGMLLLVPHRLRAHRRARRAEKQVAAMQAAQPVAPVMTTTTAPLSLPPAR</sequence>
<dbReference type="Proteomes" id="UP000186308">
    <property type="component" value="Unassembled WGS sequence"/>
</dbReference>
<dbReference type="AlphaFoldDB" id="A0A8G2FGX5"/>
<keyword evidence="1" id="KW-1003">Cell membrane</keyword>
<feature type="domain" description="Lipopolysaccharide assembly protein A" evidence="6">
    <location>
        <begin position="12"/>
        <end position="73"/>
    </location>
</feature>
<keyword evidence="2 5" id="KW-0812">Transmembrane</keyword>